<dbReference type="InParanoid" id="B9T0S8"/>
<name>B9T0S8_RICCO</name>
<dbReference type="Proteomes" id="UP000008311">
    <property type="component" value="Unassembled WGS sequence"/>
</dbReference>
<proteinExistence type="predicted"/>
<protein>
    <submittedName>
        <fullName evidence="1">Uncharacterized protein</fullName>
    </submittedName>
</protein>
<dbReference type="AlphaFoldDB" id="B9T0S8"/>
<evidence type="ECO:0000313" key="1">
    <source>
        <dbReference type="EMBL" id="EEF30525.1"/>
    </source>
</evidence>
<gene>
    <name evidence="1" type="ORF">RCOM_0340080</name>
</gene>
<evidence type="ECO:0000313" key="2">
    <source>
        <dbReference type="Proteomes" id="UP000008311"/>
    </source>
</evidence>
<accession>B9T0S8</accession>
<dbReference type="EMBL" id="EQ974314">
    <property type="protein sequence ID" value="EEF30525.1"/>
    <property type="molecule type" value="Genomic_DNA"/>
</dbReference>
<organism evidence="1 2">
    <name type="scientific">Ricinus communis</name>
    <name type="common">Castor bean</name>
    <dbReference type="NCBI Taxonomy" id="3988"/>
    <lineage>
        <taxon>Eukaryota</taxon>
        <taxon>Viridiplantae</taxon>
        <taxon>Streptophyta</taxon>
        <taxon>Embryophyta</taxon>
        <taxon>Tracheophyta</taxon>
        <taxon>Spermatophyta</taxon>
        <taxon>Magnoliopsida</taxon>
        <taxon>eudicotyledons</taxon>
        <taxon>Gunneridae</taxon>
        <taxon>Pentapetalae</taxon>
        <taxon>rosids</taxon>
        <taxon>fabids</taxon>
        <taxon>Malpighiales</taxon>
        <taxon>Euphorbiaceae</taxon>
        <taxon>Acalyphoideae</taxon>
        <taxon>Acalypheae</taxon>
        <taxon>Ricinus</taxon>
    </lineage>
</organism>
<keyword evidence="2" id="KW-1185">Reference proteome</keyword>
<sequence length="70" mass="8562">MKSWRLQRKKYSDLSWHHLHGYSENCGGSVVKSVFIAKNGKREFKKNKQKGSDERSYWYWRQKQRKLQTL</sequence>
<reference evidence="2" key="1">
    <citation type="journal article" date="2010" name="Nat. Biotechnol.">
        <title>Draft genome sequence of the oilseed species Ricinus communis.</title>
        <authorList>
            <person name="Chan A.P."/>
            <person name="Crabtree J."/>
            <person name="Zhao Q."/>
            <person name="Lorenzi H."/>
            <person name="Orvis J."/>
            <person name="Puiu D."/>
            <person name="Melake-Berhan A."/>
            <person name="Jones K.M."/>
            <person name="Redman J."/>
            <person name="Chen G."/>
            <person name="Cahoon E.B."/>
            <person name="Gedil M."/>
            <person name="Stanke M."/>
            <person name="Haas B.J."/>
            <person name="Wortman J.R."/>
            <person name="Fraser-Liggett C.M."/>
            <person name="Ravel J."/>
            <person name="Rabinowicz P.D."/>
        </authorList>
    </citation>
    <scope>NUCLEOTIDE SEQUENCE [LARGE SCALE GENOMIC DNA]</scope>
    <source>
        <strain evidence="2">cv. Hale</strain>
    </source>
</reference>